<dbReference type="EMBL" id="KZ821253">
    <property type="protein sequence ID" value="PYH42279.1"/>
    <property type="molecule type" value="Genomic_DNA"/>
</dbReference>
<keyword evidence="3" id="KW-1185">Reference proteome</keyword>
<dbReference type="AlphaFoldDB" id="A0A318Z5D4"/>
<name>A0A318Z5D4_9EURO</name>
<evidence type="ECO:0000313" key="2">
    <source>
        <dbReference type="EMBL" id="PYH42279.1"/>
    </source>
</evidence>
<dbReference type="OrthoDB" id="5418867at2759"/>
<feature type="compositionally biased region" description="Polar residues" evidence="1">
    <location>
        <begin position="129"/>
        <end position="138"/>
    </location>
</feature>
<dbReference type="RefSeq" id="XP_025428261.1">
    <property type="nucleotide sequence ID" value="XM_025576500.1"/>
</dbReference>
<organism evidence="2 3">
    <name type="scientific">Aspergillus saccharolyticus JOP 1030-1</name>
    <dbReference type="NCBI Taxonomy" id="1450539"/>
    <lineage>
        <taxon>Eukaryota</taxon>
        <taxon>Fungi</taxon>
        <taxon>Dikarya</taxon>
        <taxon>Ascomycota</taxon>
        <taxon>Pezizomycotina</taxon>
        <taxon>Eurotiomycetes</taxon>
        <taxon>Eurotiomycetidae</taxon>
        <taxon>Eurotiales</taxon>
        <taxon>Aspergillaceae</taxon>
        <taxon>Aspergillus</taxon>
        <taxon>Aspergillus subgen. Circumdati</taxon>
    </lineage>
</organism>
<reference evidence="2 3" key="1">
    <citation type="submission" date="2016-12" db="EMBL/GenBank/DDBJ databases">
        <title>The genomes of Aspergillus section Nigri reveals drivers in fungal speciation.</title>
        <authorList>
            <consortium name="DOE Joint Genome Institute"/>
            <person name="Vesth T.C."/>
            <person name="Nybo J."/>
            <person name="Theobald S."/>
            <person name="Brandl J."/>
            <person name="Frisvad J.C."/>
            <person name="Nielsen K.F."/>
            <person name="Lyhne E.K."/>
            <person name="Kogle M.E."/>
            <person name="Kuo A."/>
            <person name="Riley R."/>
            <person name="Clum A."/>
            <person name="Nolan M."/>
            <person name="Lipzen A."/>
            <person name="Salamov A."/>
            <person name="Henrissat B."/>
            <person name="Wiebenga A."/>
            <person name="De Vries R.P."/>
            <person name="Grigoriev I.V."/>
            <person name="Mortensen U.H."/>
            <person name="Andersen M.R."/>
            <person name="Baker S.E."/>
        </authorList>
    </citation>
    <scope>NUCLEOTIDE SEQUENCE [LARGE SCALE GENOMIC DNA]</scope>
    <source>
        <strain evidence="2 3">JOP 1030-1</strain>
    </source>
</reference>
<dbReference type="Proteomes" id="UP000248349">
    <property type="component" value="Unassembled WGS sequence"/>
</dbReference>
<accession>A0A318Z5D4</accession>
<feature type="compositionally biased region" description="Polar residues" evidence="1">
    <location>
        <begin position="58"/>
        <end position="87"/>
    </location>
</feature>
<feature type="region of interest" description="Disordered" evidence="1">
    <location>
        <begin position="48"/>
        <end position="138"/>
    </location>
</feature>
<sequence length="138" mass="15016">MPVTWNSEANAKLFLGVLTQLRNQNVKLDYHALAGFVGSECSVRAVQQQMDRLRKQANESVSNSNPPAGTPTKQRATNAPSGKTTPTAKRKAGRIATKTPTKKMKPGSEDAVAEEEEEEEEEQEEEESVTISPSSTSL</sequence>
<evidence type="ECO:0000313" key="3">
    <source>
        <dbReference type="Proteomes" id="UP000248349"/>
    </source>
</evidence>
<evidence type="ECO:0000256" key="1">
    <source>
        <dbReference type="SAM" id="MobiDB-lite"/>
    </source>
</evidence>
<protein>
    <submittedName>
        <fullName evidence="2">Uncharacterized protein</fullName>
    </submittedName>
</protein>
<gene>
    <name evidence="2" type="ORF">BP01DRAFT_368305</name>
</gene>
<dbReference type="STRING" id="1450539.A0A318Z5D4"/>
<dbReference type="GeneID" id="37077729"/>
<proteinExistence type="predicted"/>
<feature type="compositionally biased region" description="Acidic residues" evidence="1">
    <location>
        <begin position="111"/>
        <end position="128"/>
    </location>
</feature>